<evidence type="ECO:0000256" key="1">
    <source>
        <dbReference type="ARBA" id="ARBA00022485"/>
    </source>
</evidence>
<dbReference type="InterPro" id="IPR036188">
    <property type="entry name" value="FAD/NAD-bd_sf"/>
</dbReference>
<evidence type="ECO:0000256" key="4">
    <source>
        <dbReference type="ARBA" id="ARBA00023004"/>
    </source>
</evidence>
<dbReference type="InterPro" id="IPR039650">
    <property type="entry name" value="HdrA-like"/>
</dbReference>
<keyword evidence="3" id="KW-0560">Oxidoreductase</keyword>
<keyword evidence="1" id="KW-0004">4Fe-4S</keyword>
<dbReference type="Pfam" id="PF12831">
    <property type="entry name" value="FAD_oxidored"/>
    <property type="match status" value="1"/>
</dbReference>
<dbReference type="EMBL" id="JAWRVE010000027">
    <property type="protein sequence ID" value="KAL1872980.1"/>
    <property type="molecule type" value="Genomic_DNA"/>
</dbReference>
<evidence type="ECO:0000256" key="5">
    <source>
        <dbReference type="ARBA" id="ARBA00023014"/>
    </source>
</evidence>
<sequence length="485" mass="54558">MYDIVVYGSTSGAVATAIQSSRLGRSVALVSPTEHIGGIQVNGLGATDIDNQAEFQNSTTLGGLNLELHQRVSRYYGRLDRLNEVVEKKLKDADVWRFEARVAEQIIRDWLTENSSITIIKPRLIEHDAVEKDGTIIKAIHLENGQRINGKVSVGYTGPHKKLTYSRSQVFVEATYEGDLLAASSISWTRGRESSATYSEPLAGIRAETLYRQIDVDVDPYITPNDPSSGLFYGISPEPFGTPSDGDLHLQSYSYRVPLTDDSENLVPFTEPEGYDRACFELHRRFARAGGEFYTPTKRLPGGKTDLIGSEGAFSTDLLGMNDEWPVAGYEGRKKILEDTKRFTKGFLWFLATDETVSESIRKEWSRFGYCRDEFPDNGHFPRELYVRDARRMISDYTIKEATASQDGDPEAPDPVAVAYWPTDTHSVRRILRDGRVHNEGFIFKDGHRWRPFGIAYRALLPRREEARNFISVTCPSSSHVGYGE</sequence>
<dbReference type="SUPFAM" id="SSF51905">
    <property type="entry name" value="FAD/NAD(P)-binding domain"/>
    <property type="match status" value="1"/>
</dbReference>
<evidence type="ECO:0000313" key="6">
    <source>
        <dbReference type="EMBL" id="KAL1872980.1"/>
    </source>
</evidence>
<keyword evidence="2" id="KW-0479">Metal-binding</keyword>
<proteinExistence type="predicted"/>
<keyword evidence="5" id="KW-0411">Iron-sulfur</keyword>
<dbReference type="Proteomes" id="UP001583177">
    <property type="component" value="Unassembled WGS sequence"/>
</dbReference>
<organism evidence="6 7">
    <name type="scientific">Diaporthe australafricana</name>
    <dbReference type="NCBI Taxonomy" id="127596"/>
    <lineage>
        <taxon>Eukaryota</taxon>
        <taxon>Fungi</taxon>
        <taxon>Dikarya</taxon>
        <taxon>Ascomycota</taxon>
        <taxon>Pezizomycotina</taxon>
        <taxon>Sordariomycetes</taxon>
        <taxon>Sordariomycetidae</taxon>
        <taxon>Diaporthales</taxon>
        <taxon>Diaporthaceae</taxon>
        <taxon>Diaporthe</taxon>
    </lineage>
</organism>
<dbReference type="PANTHER" id="PTHR43498:SF1">
    <property type="entry name" value="COB--COM HETERODISULFIDE REDUCTASE IRON-SULFUR SUBUNIT A"/>
    <property type="match status" value="1"/>
</dbReference>
<keyword evidence="7" id="KW-1185">Reference proteome</keyword>
<evidence type="ECO:0000256" key="3">
    <source>
        <dbReference type="ARBA" id="ARBA00023002"/>
    </source>
</evidence>
<evidence type="ECO:0008006" key="8">
    <source>
        <dbReference type="Google" id="ProtNLM"/>
    </source>
</evidence>
<protein>
    <recommendedName>
        <fullName evidence="8">Xanthan lyase</fullName>
    </recommendedName>
</protein>
<gene>
    <name evidence="6" type="ORF">Daus18300_004121</name>
</gene>
<dbReference type="PANTHER" id="PTHR43498">
    <property type="entry name" value="FERREDOXIN:COB-COM HETERODISULFIDE REDUCTASE SUBUNIT A"/>
    <property type="match status" value="1"/>
</dbReference>
<name>A0ABR3XAK0_9PEZI</name>
<keyword evidence="4" id="KW-0408">Iron</keyword>
<accession>A0ABR3XAK0</accession>
<evidence type="ECO:0000313" key="7">
    <source>
        <dbReference type="Proteomes" id="UP001583177"/>
    </source>
</evidence>
<evidence type="ECO:0000256" key="2">
    <source>
        <dbReference type="ARBA" id="ARBA00022723"/>
    </source>
</evidence>
<reference evidence="6 7" key="1">
    <citation type="journal article" date="2024" name="IMA Fungus">
        <title>IMA Genome - F19 : A genome assembly and annotation guide to empower mycologists, including annotated draft genome sequences of Ceratocystis pirilliformis, Diaporthe australafricana, Fusarium ophioides, Paecilomyces lecythidis, and Sporothrix stenoceras.</title>
        <authorList>
            <person name="Aylward J."/>
            <person name="Wilson A.M."/>
            <person name="Visagie C.M."/>
            <person name="Spraker J."/>
            <person name="Barnes I."/>
            <person name="Buitendag C."/>
            <person name="Ceriani C."/>
            <person name="Del Mar Angel L."/>
            <person name="du Plessis D."/>
            <person name="Fuchs T."/>
            <person name="Gasser K."/>
            <person name="Kramer D."/>
            <person name="Li W."/>
            <person name="Munsamy K."/>
            <person name="Piso A."/>
            <person name="Price J.L."/>
            <person name="Sonnekus B."/>
            <person name="Thomas C."/>
            <person name="van der Nest A."/>
            <person name="van Dijk A."/>
            <person name="van Heerden A."/>
            <person name="van Vuuren N."/>
            <person name="Yilmaz N."/>
            <person name="Duong T.A."/>
            <person name="van der Merwe N.A."/>
            <person name="Wingfield M.J."/>
            <person name="Wingfield B.D."/>
        </authorList>
    </citation>
    <scope>NUCLEOTIDE SEQUENCE [LARGE SCALE GENOMIC DNA]</scope>
    <source>
        <strain evidence="6 7">CMW 18300</strain>
    </source>
</reference>
<comment type="caution">
    <text evidence="6">The sequence shown here is derived from an EMBL/GenBank/DDBJ whole genome shotgun (WGS) entry which is preliminary data.</text>
</comment>